<dbReference type="OrthoDB" id="10671160at2759"/>
<feature type="compositionally biased region" description="Basic and acidic residues" evidence="1">
    <location>
        <begin position="282"/>
        <end position="292"/>
    </location>
</feature>
<proteinExistence type="predicted"/>
<feature type="compositionally biased region" description="Polar residues" evidence="1">
    <location>
        <begin position="521"/>
        <end position="533"/>
    </location>
</feature>
<feature type="region of interest" description="Disordered" evidence="1">
    <location>
        <begin position="273"/>
        <end position="443"/>
    </location>
</feature>
<dbReference type="AlphaFoldDB" id="A0A0C2WCG1"/>
<evidence type="ECO:0000256" key="1">
    <source>
        <dbReference type="SAM" id="MobiDB-lite"/>
    </source>
</evidence>
<evidence type="ECO:0000313" key="2">
    <source>
        <dbReference type="EMBL" id="KIM24098.1"/>
    </source>
</evidence>
<reference evidence="2 3" key="1">
    <citation type="submission" date="2014-04" db="EMBL/GenBank/DDBJ databases">
        <authorList>
            <consortium name="DOE Joint Genome Institute"/>
            <person name="Kuo A."/>
            <person name="Zuccaro A."/>
            <person name="Kohler A."/>
            <person name="Nagy L.G."/>
            <person name="Floudas D."/>
            <person name="Copeland A."/>
            <person name="Barry K.W."/>
            <person name="Cichocki N."/>
            <person name="Veneault-Fourrey C."/>
            <person name="LaButti K."/>
            <person name="Lindquist E.A."/>
            <person name="Lipzen A."/>
            <person name="Lundell T."/>
            <person name="Morin E."/>
            <person name="Murat C."/>
            <person name="Sun H."/>
            <person name="Tunlid A."/>
            <person name="Henrissat B."/>
            <person name="Grigoriev I.V."/>
            <person name="Hibbett D.S."/>
            <person name="Martin F."/>
            <person name="Nordberg H.P."/>
            <person name="Cantor M.N."/>
            <person name="Hua S.X."/>
        </authorList>
    </citation>
    <scope>NUCLEOTIDE SEQUENCE [LARGE SCALE GENOMIC DNA]</scope>
    <source>
        <strain evidence="2 3">MAFF 305830</strain>
    </source>
</reference>
<organism evidence="2 3">
    <name type="scientific">Serendipita vermifera MAFF 305830</name>
    <dbReference type="NCBI Taxonomy" id="933852"/>
    <lineage>
        <taxon>Eukaryota</taxon>
        <taxon>Fungi</taxon>
        <taxon>Dikarya</taxon>
        <taxon>Basidiomycota</taxon>
        <taxon>Agaricomycotina</taxon>
        <taxon>Agaricomycetes</taxon>
        <taxon>Sebacinales</taxon>
        <taxon>Serendipitaceae</taxon>
        <taxon>Serendipita</taxon>
    </lineage>
</organism>
<accession>A0A0C2WCG1</accession>
<feature type="region of interest" description="Disordered" evidence="1">
    <location>
        <begin position="480"/>
        <end position="543"/>
    </location>
</feature>
<reference evidence="3" key="2">
    <citation type="submission" date="2015-01" db="EMBL/GenBank/DDBJ databases">
        <title>Evolutionary Origins and Diversification of the Mycorrhizal Mutualists.</title>
        <authorList>
            <consortium name="DOE Joint Genome Institute"/>
            <consortium name="Mycorrhizal Genomics Consortium"/>
            <person name="Kohler A."/>
            <person name="Kuo A."/>
            <person name="Nagy L.G."/>
            <person name="Floudas D."/>
            <person name="Copeland A."/>
            <person name="Barry K.W."/>
            <person name="Cichocki N."/>
            <person name="Veneault-Fourrey C."/>
            <person name="LaButti K."/>
            <person name="Lindquist E.A."/>
            <person name="Lipzen A."/>
            <person name="Lundell T."/>
            <person name="Morin E."/>
            <person name="Murat C."/>
            <person name="Riley R."/>
            <person name="Ohm R."/>
            <person name="Sun H."/>
            <person name="Tunlid A."/>
            <person name="Henrissat B."/>
            <person name="Grigoriev I.V."/>
            <person name="Hibbett D.S."/>
            <person name="Martin F."/>
        </authorList>
    </citation>
    <scope>NUCLEOTIDE SEQUENCE [LARGE SCALE GENOMIC DNA]</scope>
    <source>
        <strain evidence="3">MAFF 305830</strain>
    </source>
</reference>
<gene>
    <name evidence="2" type="ORF">M408DRAFT_11223</name>
</gene>
<feature type="compositionally biased region" description="Polar residues" evidence="1">
    <location>
        <begin position="394"/>
        <end position="403"/>
    </location>
</feature>
<dbReference type="EMBL" id="KN824328">
    <property type="protein sequence ID" value="KIM24098.1"/>
    <property type="molecule type" value="Genomic_DNA"/>
</dbReference>
<protein>
    <submittedName>
        <fullName evidence="2">Uncharacterized protein</fullName>
    </submittedName>
</protein>
<feature type="compositionally biased region" description="Basic and acidic residues" evidence="1">
    <location>
        <begin position="373"/>
        <end position="393"/>
    </location>
</feature>
<evidence type="ECO:0000313" key="3">
    <source>
        <dbReference type="Proteomes" id="UP000054097"/>
    </source>
</evidence>
<keyword evidence="3" id="KW-1185">Reference proteome</keyword>
<dbReference type="HOGENOM" id="CLU_501691_0_0_1"/>
<feature type="compositionally biased region" description="Polar residues" evidence="1">
    <location>
        <begin position="480"/>
        <end position="493"/>
    </location>
</feature>
<name>A0A0C2WCG1_SERVB</name>
<feature type="compositionally biased region" description="Low complexity" evidence="1">
    <location>
        <begin position="323"/>
        <end position="332"/>
    </location>
</feature>
<sequence>MTRLKILMNKPQQLSKGASSTRVFVDFHLGIYIHWSRLCFARIVDLWQACFPHVCHQCCHSFSLGSGGRNVCLLFLMDRCDGWGCSYSHCRTDLEWTDDEIKFLVHHQLQLIDAYNGRMSRNSYSKQPFTTGNHSLGWVPVAAPQPYPTPPASSNIDSAPFDAAILENEETLRGNAITEEIMKLSEHQPVDSVSPEDEIDEELARMESDAQTHSQDDTDWPPALNPYATPFIPLGVAPVAAAIEETQDEAWGPGEYPAAYEQVTSAFNNDYEIAPPDEEEVNSEKTASKEDIDGWGSTPEQTYSWDDMPSGGWDGPPPEDAFKTPPKTTSSWSPPPAQKDFETTSKGKGKARETRRKAKEAKTAEPAATQPKGKPESKKPNKHDKASSRKQEQRQNTPSTSKATKQEKPRPAVVVSLGESSTAFASRKNEPHQTLESAVEEQAKNYKMTLEPGSIIPHDEKLKEIIKENLIVNEQLAQVQAASAQGSPSQETTPEVDPGMQWVNGGASRFKAKPDAPRSFAQRSGASGSTWGSKNFPPLNGKK</sequence>
<dbReference type="Proteomes" id="UP000054097">
    <property type="component" value="Unassembled WGS sequence"/>
</dbReference>
<feature type="compositionally biased region" description="Basic residues" evidence="1">
    <location>
        <begin position="347"/>
        <end position="359"/>
    </location>
</feature>